<evidence type="ECO:0000256" key="5">
    <source>
        <dbReference type="ARBA" id="ARBA00022679"/>
    </source>
</evidence>
<evidence type="ECO:0000256" key="4">
    <source>
        <dbReference type="ARBA" id="ARBA00022676"/>
    </source>
</evidence>
<feature type="transmembrane region" description="Helical" evidence="12">
    <location>
        <begin position="895"/>
        <end position="917"/>
    </location>
</feature>
<keyword evidence="8 12" id="KW-0472">Membrane</keyword>
<dbReference type="GO" id="GO:0004100">
    <property type="term" value="F:chitin synthase activity"/>
    <property type="evidence" value="ECO:0007669"/>
    <property type="project" value="UniProtKB-EC"/>
</dbReference>
<protein>
    <recommendedName>
        <fullName evidence="2">chitin synthase</fullName>
        <ecNumber evidence="2">2.4.1.16</ecNumber>
    </recommendedName>
</protein>
<feature type="region of interest" description="Disordered" evidence="11">
    <location>
        <begin position="1"/>
        <end position="58"/>
    </location>
</feature>
<dbReference type="InterPro" id="IPR004835">
    <property type="entry name" value="Chitin_synth"/>
</dbReference>
<dbReference type="PANTHER" id="PTHR22914">
    <property type="entry name" value="CHITIN SYNTHASE"/>
    <property type="match status" value="1"/>
</dbReference>
<dbReference type="InterPro" id="IPR036400">
    <property type="entry name" value="Cyt_B5-like_heme/steroid_sf"/>
</dbReference>
<evidence type="ECO:0000256" key="3">
    <source>
        <dbReference type="ARBA" id="ARBA00022475"/>
    </source>
</evidence>
<dbReference type="HOGENOM" id="CLU_002572_0_1_1"/>
<dbReference type="Gene3D" id="3.90.550.10">
    <property type="entry name" value="Spore Coat Polysaccharide Biosynthesis Protein SpsA, Chain A"/>
    <property type="match status" value="1"/>
</dbReference>
<evidence type="ECO:0000256" key="10">
    <source>
        <dbReference type="ARBA" id="ARBA00048014"/>
    </source>
</evidence>
<proteinExistence type="predicted"/>
<dbReference type="InterPro" id="IPR001199">
    <property type="entry name" value="Cyt_B5-like_heme/steroid-bd"/>
</dbReference>
<feature type="transmembrane region" description="Helical" evidence="12">
    <location>
        <begin position="168"/>
        <end position="186"/>
    </location>
</feature>
<name>A0A0D0VPW3_CRYGA</name>
<feature type="compositionally biased region" description="Basic and acidic residues" evidence="11">
    <location>
        <begin position="32"/>
        <end position="47"/>
    </location>
</feature>
<evidence type="ECO:0000256" key="2">
    <source>
        <dbReference type="ARBA" id="ARBA00012543"/>
    </source>
</evidence>
<dbReference type="Gene3D" id="3.10.120.10">
    <property type="entry name" value="Cytochrome b5-like heme/steroid binding domain"/>
    <property type="match status" value="2"/>
</dbReference>
<dbReference type="SUPFAM" id="SSF53448">
    <property type="entry name" value="Nucleotide-diphospho-sugar transferases"/>
    <property type="match status" value="1"/>
</dbReference>
<accession>A0A0D0VPW3</accession>
<dbReference type="EMBL" id="KN847977">
    <property type="protein sequence ID" value="KIR48434.1"/>
    <property type="molecule type" value="Genomic_DNA"/>
</dbReference>
<dbReference type="AlphaFoldDB" id="A0A0D0VPW3"/>
<dbReference type="Gene3D" id="1.10.10.60">
    <property type="entry name" value="Homeodomain-like"/>
    <property type="match status" value="1"/>
</dbReference>
<dbReference type="Pfam" id="PF03142">
    <property type="entry name" value="Chitin_synth_2"/>
    <property type="match status" value="1"/>
</dbReference>
<feature type="transmembrane region" description="Helical" evidence="12">
    <location>
        <begin position="924"/>
        <end position="948"/>
    </location>
</feature>
<dbReference type="EC" id="2.4.1.16" evidence="2"/>
<feature type="region of interest" description="Disordered" evidence="11">
    <location>
        <begin position="77"/>
        <end position="100"/>
    </location>
</feature>
<gene>
    <name evidence="15" type="ORF">I312_02279</name>
</gene>
<feature type="compositionally biased region" description="Polar residues" evidence="11">
    <location>
        <begin position="17"/>
        <end position="30"/>
    </location>
</feature>
<keyword evidence="4" id="KW-0328">Glycosyltransferase</keyword>
<evidence type="ECO:0000256" key="12">
    <source>
        <dbReference type="SAM" id="Phobius"/>
    </source>
</evidence>
<organism evidence="15">
    <name type="scientific">Cryptococcus bacillisporus CA1280</name>
    <dbReference type="NCBI Taxonomy" id="1296109"/>
    <lineage>
        <taxon>Eukaryota</taxon>
        <taxon>Fungi</taxon>
        <taxon>Dikarya</taxon>
        <taxon>Basidiomycota</taxon>
        <taxon>Agaricomycotina</taxon>
        <taxon>Tremellomycetes</taxon>
        <taxon>Tremellales</taxon>
        <taxon>Cryptococcaceae</taxon>
        <taxon>Cryptococcus</taxon>
        <taxon>Cryptococcus gattii species complex</taxon>
    </lineage>
</organism>
<evidence type="ECO:0000259" key="14">
    <source>
        <dbReference type="PROSITE" id="PS51998"/>
    </source>
</evidence>
<evidence type="ECO:0000256" key="11">
    <source>
        <dbReference type="SAM" id="MobiDB-lite"/>
    </source>
</evidence>
<dbReference type="PROSITE" id="PS51998">
    <property type="entry name" value="DEK_C"/>
    <property type="match status" value="1"/>
</dbReference>
<keyword evidence="7 12" id="KW-1133">Transmembrane helix</keyword>
<evidence type="ECO:0000256" key="7">
    <source>
        <dbReference type="ARBA" id="ARBA00022989"/>
    </source>
</evidence>
<feature type="region of interest" description="Disordered" evidence="11">
    <location>
        <begin position="1059"/>
        <end position="1078"/>
    </location>
</feature>
<feature type="transmembrane region" description="Helical" evidence="12">
    <location>
        <begin position="206"/>
        <end position="225"/>
    </location>
</feature>
<feature type="transmembrane region" description="Helical" evidence="12">
    <location>
        <begin position="475"/>
        <end position="496"/>
    </location>
</feature>
<dbReference type="SUPFAM" id="SSF55856">
    <property type="entry name" value="Cytochrome b5-like heme/steroid binding domain"/>
    <property type="match status" value="1"/>
</dbReference>
<dbReference type="OrthoDB" id="370884at2759"/>
<dbReference type="GO" id="GO:0005886">
    <property type="term" value="C:plasma membrane"/>
    <property type="evidence" value="ECO:0007669"/>
    <property type="project" value="UniProtKB-SubCell"/>
</dbReference>
<evidence type="ECO:0000259" key="13">
    <source>
        <dbReference type="PROSITE" id="PS50255"/>
    </source>
</evidence>
<keyword evidence="6 12" id="KW-0812">Transmembrane</keyword>
<dbReference type="Pfam" id="PF00173">
    <property type="entry name" value="Cyt-b5"/>
    <property type="match status" value="1"/>
</dbReference>
<comment type="subcellular location">
    <subcellularLocation>
        <location evidence="1">Cell membrane</location>
        <topology evidence="1">Multi-pass membrane protein</topology>
    </subcellularLocation>
</comment>
<dbReference type="FunFam" id="3.10.120.10:FF:000014">
    <property type="entry name" value="Chitin synthase 6"/>
    <property type="match status" value="1"/>
</dbReference>
<feature type="domain" description="DEK-C" evidence="14">
    <location>
        <begin position="1216"/>
        <end position="1272"/>
    </location>
</feature>
<keyword evidence="3" id="KW-1003">Cell membrane</keyword>
<dbReference type="PANTHER" id="PTHR22914:SF13">
    <property type="entry name" value="CHITIN SYNTHASE"/>
    <property type="match status" value="1"/>
</dbReference>
<dbReference type="GO" id="GO:0006031">
    <property type="term" value="P:chitin biosynthetic process"/>
    <property type="evidence" value="ECO:0007669"/>
    <property type="project" value="TreeGrafter"/>
</dbReference>
<dbReference type="InterPro" id="IPR029044">
    <property type="entry name" value="Nucleotide-diphossugar_trans"/>
</dbReference>
<feature type="transmembrane region" description="Helical" evidence="12">
    <location>
        <begin position="864"/>
        <end position="889"/>
    </location>
</feature>
<feature type="region of interest" description="Disordered" evidence="11">
    <location>
        <begin position="1004"/>
        <end position="1040"/>
    </location>
</feature>
<dbReference type="GO" id="GO:0030428">
    <property type="term" value="C:cell septum"/>
    <property type="evidence" value="ECO:0007669"/>
    <property type="project" value="TreeGrafter"/>
</dbReference>
<evidence type="ECO:0000256" key="8">
    <source>
        <dbReference type="ARBA" id="ARBA00023136"/>
    </source>
</evidence>
<feature type="domain" description="Cytochrome b5 heme-binding" evidence="13">
    <location>
        <begin position="233"/>
        <end position="294"/>
    </location>
</feature>
<keyword evidence="5" id="KW-0808">Transferase</keyword>
<dbReference type="SUPFAM" id="SSF109715">
    <property type="entry name" value="DEK C-terminal domain"/>
    <property type="match status" value="1"/>
</dbReference>
<keyword evidence="9" id="KW-0325">Glycoprotein</keyword>
<evidence type="ECO:0000256" key="9">
    <source>
        <dbReference type="ARBA" id="ARBA00023180"/>
    </source>
</evidence>
<evidence type="ECO:0000256" key="6">
    <source>
        <dbReference type="ARBA" id="ARBA00022692"/>
    </source>
</evidence>
<sequence>MPPPSSETPSHRYSHLDQISPSDTQENSPVDGNHDPRRQSAGFDHHNYPNPYAQRDACAVSNHPQSANLNQQPYLHQDRSESFDEPVYEAPPPGQNVGYEDAEPYEHEQHDSTMWSERPSYSAPYDSDIKAPLDPTPYTPDLEADGMVVKEKRVHATEVMATTKARRWWIRITWMMTWWIPSFLLVHLGRMKRADVRMAWREKLTIFMMIFLSCAVVLFYIIFFGKLLCPDSDKAWNETELATHQGGDDYYAAIAGKVYDFTKFYKAQHSDLSSYTTSSELMLEFAGQDLTNYFPMPMTVACPNLVTSTDLTLMYSNFTPIVQYAVHTSGPLQTVDNTKLNDINWYTDTLNPALEHYYKGYYVFDKSEIASGADSDNKYWAIYNNKIYDLTNYIYTVSYYSSSSGTDLPNYSFLNSDISDLFQTSAGQDITKDMNEKLAALTAEDAANQMTCLNNAFYLGELDFRKTPKCTVQNYLLLAFSIILIATIASKFLAALQLGSKRQPELLDKFVICQVPCYTEGEESLKRTIDSLAALNYDDKRKLIFIICDGNIVGSGNNRPTPRIVLDLLGVDEKLEAEPLLFKSIGEGSKQLNYGKVYSGLYEFEGHVVPYIVVVKVGKPSEISKPGNRGKRDSQVLLLQYLNRVHFDAPMTPLELEIYHQMRNVIGIDPAFYEYIFQVDADTTVTPDSLNRLIACAADDQQIIGICGETKLTNENESLTTMIQVYEYYISHHLTKAFESLFGSVTCLPGCFSVYRIRTAEGGRPVIISSIVIDEYAEPNVDTLHKKNLFSLGEDRYLTTLMMKNFPTFKMKFTPDAIAHTVAPSKWSVLLSQRRRWINSTIHNLVELLFLPEMCGFCLFSMRWVVFLDLLGTIILPATCGYLIYLVIVVSTGKAAIPVISLAMIGATYGLQALIFILKREFMLIGWMLVYILAFPVWSVFLPIYSFWSMDDFSWGNTRKVVGEGNQKTVVIEDDEPFNEGMIPYRTFKEYEWNAWEAASLHSESPAPSEKSLRTTRTGQSCRPHPNSIHPPSFHSSASELPSGADYWRYSSTLGMAHESRRLHQVSSDPSMRGDKPIIKGRKPQVERMQSMAGMSVWGSGSVYDPSKQAVGGPAFLHPLMTGNSLASQPTFYPPQTHYPMSMYGSPMMMTMGMPMMGLQHIGNANIADGTAGPRGTMMTMGLGDQSRVTSFSTGGPLAESGTGRLAGLSINEEEEVQDEEVLAKLKAWLSKQDLMSVTKRQTREAIYTLFPNASLQSRARWLNEHIDKILSES</sequence>
<evidence type="ECO:0000256" key="1">
    <source>
        <dbReference type="ARBA" id="ARBA00004651"/>
    </source>
</evidence>
<evidence type="ECO:0000313" key="15">
    <source>
        <dbReference type="EMBL" id="KIR48434.1"/>
    </source>
</evidence>
<dbReference type="PROSITE" id="PS50255">
    <property type="entry name" value="CYTOCHROME_B5_2"/>
    <property type="match status" value="1"/>
</dbReference>
<dbReference type="GO" id="GO:0031505">
    <property type="term" value="P:fungal-type cell wall organization"/>
    <property type="evidence" value="ECO:0007669"/>
    <property type="project" value="TreeGrafter"/>
</dbReference>
<reference evidence="15" key="1">
    <citation type="submission" date="2015-01" db="EMBL/GenBank/DDBJ databases">
        <title>The Genome Sequence of Cryptococcus gattii CA1280.</title>
        <authorList>
            <consortium name="The Broad Institute Genomics Platform"/>
            <person name="Cuomo C."/>
            <person name="Litvintseva A."/>
            <person name="Chen Y."/>
            <person name="Heitman J."/>
            <person name="Sun S."/>
            <person name="Springer D."/>
            <person name="Dromer F."/>
            <person name="Young S."/>
            <person name="Zeng Q."/>
            <person name="Gargeya S."/>
            <person name="Abouelleil A."/>
            <person name="Alvarado L."/>
            <person name="Chapman S.B."/>
            <person name="Gainer-Dewar J."/>
            <person name="Goldberg J."/>
            <person name="Griggs A."/>
            <person name="Gujja S."/>
            <person name="Hansen M."/>
            <person name="Howarth C."/>
            <person name="Imamovic A."/>
            <person name="Larimer J."/>
            <person name="Murphy C."/>
            <person name="Naylor J."/>
            <person name="Pearson M."/>
            <person name="Priest M."/>
            <person name="Roberts A."/>
            <person name="Saif S."/>
            <person name="Shea T."/>
            <person name="Sykes S."/>
            <person name="Wortman J."/>
            <person name="Nusbaum C."/>
            <person name="Birren B."/>
        </authorList>
    </citation>
    <scope>NUCLEOTIDE SEQUENCE [LARGE SCALE GENOMIC DNA]</scope>
    <source>
        <strain evidence="15">CA1280</strain>
    </source>
</reference>
<dbReference type="SMART" id="SM01117">
    <property type="entry name" value="Cyt-b5"/>
    <property type="match status" value="2"/>
</dbReference>
<comment type="catalytic activity">
    <reaction evidence="10">
        <text>[(1-&gt;4)-N-acetyl-beta-D-glucosaminyl](n) + UDP-N-acetyl-alpha-D-glucosamine = [(1-&gt;4)-N-acetyl-beta-D-glucosaminyl](n+1) + UDP + H(+)</text>
        <dbReference type="Rhea" id="RHEA:16637"/>
        <dbReference type="Rhea" id="RHEA-COMP:9593"/>
        <dbReference type="Rhea" id="RHEA-COMP:9595"/>
        <dbReference type="ChEBI" id="CHEBI:15378"/>
        <dbReference type="ChEBI" id="CHEBI:17029"/>
        <dbReference type="ChEBI" id="CHEBI:57705"/>
        <dbReference type="ChEBI" id="CHEBI:58223"/>
        <dbReference type="EC" id="2.4.1.16"/>
    </reaction>
</comment>
<dbReference type="Pfam" id="PF08766">
    <property type="entry name" value="DEK_C"/>
    <property type="match status" value="1"/>
</dbReference>
<dbReference type="InterPro" id="IPR014876">
    <property type="entry name" value="DEK_C"/>
</dbReference>